<dbReference type="EMBL" id="KQ989516">
    <property type="protein sequence ID" value="KZV54647.1"/>
    <property type="molecule type" value="Genomic_DNA"/>
</dbReference>
<gene>
    <name evidence="2" type="ORF">F511_02681</name>
</gene>
<reference evidence="2 3" key="1">
    <citation type="journal article" date="2015" name="Proc. Natl. Acad. Sci. U.S.A.">
        <title>The resurrection genome of Boea hygrometrica: A blueprint for survival of dehydration.</title>
        <authorList>
            <person name="Xiao L."/>
            <person name="Yang G."/>
            <person name="Zhang L."/>
            <person name="Yang X."/>
            <person name="Zhao S."/>
            <person name="Ji Z."/>
            <person name="Zhou Q."/>
            <person name="Hu M."/>
            <person name="Wang Y."/>
            <person name="Chen M."/>
            <person name="Xu Y."/>
            <person name="Jin H."/>
            <person name="Xiao X."/>
            <person name="Hu G."/>
            <person name="Bao F."/>
            <person name="Hu Y."/>
            <person name="Wan P."/>
            <person name="Li L."/>
            <person name="Deng X."/>
            <person name="Kuang T."/>
            <person name="Xiang C."/>
            <person name="Zhu J.K."/>
            <person name="Oliver M.J."/>
            <person name="He Y."/>
        </authorList>
    </citation>
    <scope>NUCLEOTIDE SEQUENCE [LARGE SCALE GENOMIC DNA]</scope>
    <source>
        <strain evidence="3">cv. XS01</strain>
    </source>
</reference>
<keyword evidence="3" id="KW-1185">Reference proteome</keyword>
<sequence>MSTSSDQAAPSVALQRPAQRAAAPSVRPLSAASARHRVAQACNGRRRWAQQLAPPLAFIGRLSRDHARNARRCIGLHRRNHRAQSPVHLACVARPARDVRVAIARLARDGVARAIAPARRVAPPHMAAAGSNNKKFFCFQFQISRSRCNSGNDVLKDSSIGSDTTVGKRWRIRIPFPGAQRASLNLGRPYPHFDGPID</sequence>
<evidence type="ECO:0000256" key="1">
    <source>
        <dbReference type="SAM" id="MobiDB-lite"/>
    </source>
</evidence>
<proteinExistence type="predicted"/>
<evidence type="ECO:0000313" key="2">
    <source>
        <dbReference type="EMBL" id="KZV54647.1"/>
    </source>
</evidence>
<feature type="compositionally biased region" description="Low complexity" evidence="1">
    <location>
        <begin position="15"/>
        <end position="24"/>
    </location>
</feature>
<dbReference type="Proteomes" id="UP000250235">
    <property type="component" value="Unassembled WGS sequence"/>
</dbReference>
<organism evidence="2 3">
    <name type="scientific">Dorcoceras hygrometricum</name>
    <dbReference type="NCBI Taxonomy" id="472368"/>
    <lineage>
        <taxon>Eukaryota</taxon>
        <taxon>Viridiplantae</taxon>
        <taxon>Streptophyta</taxon>
        <taxon>Embryophyta</taxon>
        <taxon>Tracheophyta</taxon>
        <taxon>Spermatophyta</taxon>
        <taxon>Magnoliopsida</taxon>
        <taxon>eudicotyledons</taxon>
        <taxon>Gunneridae</taxon>
        <taxon>Pentapetalae</taxon>
        <taxon>asterids</taxon>
        <taxon>lamiids</taxon>
        <taxon>Lamiales</taxon>
        <taxon>Gesneriaceae</taxon>
        <taxon>Didymocarpoideae</taxon>
        <taxon>Trichosporeae</taxon>
        <taxon>Loxocarpinae</taxon>
        <taxon>Dorcoceras</taxon>
    </lineage>
</organism>
<protein>
    <submittedName>
        <fullName evidence="2">Uncharacterized protein</fullName>
    </submittedName>
</protein>
<name>A0A2Z7D6M8_9LAMI</name>
<evidence type="ECO:0000313" key="3">
    <source>
        <dbReference type="Proteomes" id="UP000250235"/>
    </source>
</evidence>
<feature type="region of interest" description="Disordered" evidence="1">
    <location>
        <begin position="1"/>
        <end position="29"/>
    </location>
</feature>
<accession>A0A2Z7D6M8</accession>
<dbReference type="AlphaFoldDB" id="A0A2Z7D6M8"/>